<dbReference type="EMBL" id="RZNJ01000008">
    <property type="protein sequence ID" value="RUT28256.1"/>
    <property type="molecule type" value="Genomic_DNA"/>
</dbReference>
<dbReference type="PANTHER" id="PTHR30146:SF109">
    <property type="entry name" value="HTH-TYPE TRANSCRIPTIONAL REGULATOR GALS"/>
    <property type="match status" value="1"/>
</dbReference>
<evidence type="ECO:0000256" key="2">
    <source>
        <dbReference type="ARBA" id="ARBA00023125"/>
    </source>
</evidence>
<dbReference type="PANTHER" id="PTHR30146">
    <property type="entry name" value="LACI-RELATED TRANSCRIPTIONAL REPRESSOR"/>
    <property type="match status" value="1"/>
</dbReference>
<evidence type="ECO:0000313" key="5">
    <source>
        <dbReference type="EMBL" id="RUT28256.1"/>
    </source>
</evidence>
<dbReference type="OrthoDB" id="7946617at2"/>
<dbReference type="SUPFAM" id="SSF47413">
    <property type="entry name" value="lambda repressor-like DNA-binding domains"/>
    <property type="match status" value="1"/>
</dbReference>
<keyword evidence="2" id="KW-0238">DNA-binding</keyword>
<accession>A0A433X2D2</accession>
<dbReference type="SMART" id="SM00354">
    <property type="entry name" value="HTH_LACI"/>
    <property type="match status" value="1"/>
</dbReference>
<name>A0A433X2D2_9HYPH</name>
<dbReference type="Gene3D" id="3.40.50.2300">
    <property type="match status" value="2"/>
</dbReference>
<dbReference type="InterPro" id="IPR010982">
    <property type="entry name" value="Lambda_DNA-bd_dom_sf"/>
</dbReference>
<dbReference type="GO" id="GO:0000976">
    <property type="term" value="F:transcription cis-regulatory region binding"/>
    <property type="evidence" value="ECO:0007669"/>
    <property type="project" value="TreeGrafter"/>
</dbReference>
<dbReference type="RefSeq" id="WP_127189781.1">
    <property type="nucleotide sequence ID" value="NZ_RZNJ01000008.1"/>
</dbReference>
<evidence type="ECO:0000256" key="3">
    <source>
        <dbReference type="ARBA" id="ARBA00023163"/>
    </source>
</evidence>
<dbReference type="Pfam" id="PF13377">
    <property type="entry name" value="Peripla_BP_3"/>
    <property type="match status" value="1"/>
</dbReference>
<gene>
    <name evidence="5" type="ORF">EMQ25_16855</name>
</gene>
<dbReference type="SUPFAM" id="SSF53822">
    <property type="entry name" value="Periplasmic binding protein-like I"/>
    <property type="match status" value="1"/>
</dbReference>
<dbReference type="InterPro" id="IPR000843">
    <property type="entry name" value="HTH_LacI"/>
</dbReference>
<dbReference type="Proteomes" id="UP000281547">
    <property type="component" value="Unassembled WGS sequence"/>
</dbReference>
<feature type="domain" description="HTH lacI-type" evidence="4">
    <location>
        <begin position="2"/>
        <end position="56"/>
    </location>
</feature>
<sequence length="334" mass="35689">MATIRDVAKAARVSTATVSAVVNDTAFVSPELRARVQAAIRELRYSPSLVARNLRRGRSQLIALAVADLANPFYARLVASAEAAVAGWGYSLVLFNSDEKPELERRILSRIRTLGCDGAVVVPVGAANQYRQREFADLPTVLLGRALEGDPADTVTVDNLSAGRQAGNFLLDLGHTRIGSITGPMQVSTGKGRLEGLLEAMAARGLAPQPGHVRSGEFREDAAYSVARDMMGQPDRPTALYIANGMMAIGAMRALSDMGLRCPEDVSIASTDTISGAGGMRPRLTRTEHPVADMTDTALRMLVERIDNKVSDAPRHLVFQPALVVGESCAPISR</sequence>
<dbReference type="Pfam" id="PF00356">
    <property type="entry name" value="LacI"/>
    <property type="match status" value="1"/>
</dbReference>
<proteinExistence type="predicted"/>
<dbReference type="AlphaFoldDB" id="A0A433X2D2"/>
<keyword evidence="1" id="KW-0805">Transcription regulation</keyword>
<dbReference type="InterPro" id="IPR046335">
    <property type="entry name" value="LacI/GalR-like_sensor"/>
</dbReference>
<keyword evidence="6" id="KW-1185">Reference proteome</keyword>
<evidence type="ECO:0000313" key="6">
    <source>
        <dbReference type="Proteomes" id="UP000281547"/>
    </source>
</evidence>
<dbReference type="Gene3D" id="1.10.260.40">
    <property type="entry name" value="lambda repressor-like DNA-binding domains"/>
    <property type="match status" value="1"/>
</dbReference>
<comment type="caution">
    <text evidence="5">The sequence shown here is derived from an EMBL/GenBank/DDBJ whole genome shotgun (WGS) entry which is preliminary data.</text>
</comment>
<dbReference type="CDD" id="cd06267">
    <property type="entry name" value="PBP1_LacI_sugar_binding-like"/>
    <property type="match status" value="1"/>
</dbReference>
<dbReference type="InterPro" id="IPR028082">
    <property type="entry name" value="Peripla_BP_I"/>
</dbReference>
<evidence type="ECO:0000256" key="1">
    <source>
        <dbReference type="ARBA" id="ARBA00023015"/>
    </source>
</evidence>
<keyword evidence="3" id="KW-0804">Transcription</keyword>
<evidence type="ECO:0000259" key="4">
    <source>
        <dbReference type="PROSITE" id="PS50932"/>
    </source>
</evidence>
<dbReference type="CDD" id="cd01392">
    <property type="entry name" value="HTH_LacI"/>
    <property type="match status" value="1"/>
</dbReference>
<dbReference type="PROSITE" id="PS50932">
    <property type="entry name" value="HTH_LACI_2"/>
    <property type="match status" value="1"/>
</dbReference>
<dbReference type="PROSITE" id="PS00356">
    <property type="entry name" value="HTH_LACI_1"/>
    <property type="match status" value="1"/>
</dbReference>
<organism evidence="5 6">
    <name type="scientific">Arsenicitalea aurantiaca</name>
    <dbReference type="NCBI Taxonomy" id="1783274"/>
    <lineage>
        <taxon>Bacteria</taxon>
        <taxon>Pseudomonadati</taxon>
        <taxon>Pseudomonadota</taxon>
        <taxon>Alphaproteobacteria</taxon>
        <taxon>Hyphomicrobiales</taxon>
        <taxon>Devosiaceae</taxon>
        <taxon>Arsenicitalea</taxon>
    </lineage>
</organism>
<dbReference type="GO" id="GO:0003700">
    <property type="term" value="F:DNA-binding transcription factor activity"/>
    <property type="evidence" value="ECO:0007669"/>
    <property type="project" value="TreeGrafter"/>
</dbReference>
<protein>
    <submittedName>
        <fullName evidence="5">LacI family transcriptional regulator</fullName>
    </submittedName>
</protein>
<reference evidence="5 6" key="1">
    <citation type="journal article" date="2016" name="Int. J. Syst. Evol. Microbiol.">
        <title>Arsenicitalea aurantiaca gen. nov., sp. nov., a new member of the family Hyphomicrobiaceae, isolated from high-arsenic sediment.</title>
        <authorList>
            <person name="Mu Y."/>
            <person name="Zhou L."/>
            <person name="Zeng X.C."/>
            <person name="Liu L."/>
            <person name="Pan Y."/>
            <person name="Chen X."/>
            <person name="Wang J."/>
            <person name="Li S."/>
            <person name="Li W.J."/>
            <person name="Wang Y."/>
        </authorList>
    </citation>
    <scope>NUCLEOTIDE SEQUENCE [LARGE SCALE GENOMIC DNA]</scope>
    <source>
        <strain evidence="5 6">42-50</strain>
    </source>
</reference>